<gene>
    <name evidence="2" type="ORF">ANCCEY_06901</name>
</gene>
<evidence type="ECO:0000313" key="2">
    <source>
        <dbReference type="EMBL" id="EPB74015.1"/>
    </source>
</evidence>
<dbReference type="EMBL" id="KE124960">
    <property type="protein sequence ID" value="EPB74015.1"/>
    <property type="molecule type" value="Genomic_DNA"/>
</dbReference>
<sequence>MSSMYKIPPLVPDDFDVKPIDIMYSIPSYHASASQKGSDAACNGFLEEQNDPVKAIEMKQQNLIKSIKDLGSTLEALLQEMGKCASGPSAAKKTRLDESVAPAPDTSAKSGSKKDKDAKKEARKAAKSEAKSKEDKRSTETGQSLTACLPSAFTDFEIEKLGDVTMAATETDRPWIEAFSRVGEKRNMAFKGGVSNSCSNPSTTVNISFGGLFFHELLFCSGSGVVDTSFLPERFSVIASGTTLTCRVSAWKLLGSGLGLFSFKPNHSMHATNQHRWLSKVNIALLRVRKTWTVFSSRLIWFWLGNLAKMM</sequence>
<name>A0A0D6LPN3_9BILA</name>
<accession>A0A0D6LPN3</accession>
<evidence type="ECO:0000256" key="1">
    <source>
        <dbReference type="SAM" id="MobiDB-lite"/>
    </source>
</evidence>
<protein>
    <submittedName>
        <fullName evidence="2">Uncharacterized protein</fullName>
    </submittedName>
</protein>
<feature type="region of interest" description="Disordered" evidence="1">
    <location>
        <begin position="87"/>
        <end position="143"/>
    </location>
</feature>
<reference evidence="2 3" key="1">
    <citation type="submission" date="2013-05" db="EMBL/GenBank/DDBJ databases">
        <title>Draft genome of the parasitic nematode Anyclostoma ceylanicum.</title>
        <authorList>
            <person name="Mitreva M."/>
        </authorList>
    </citation>
    <scope>NUCLEOTIDE SEQUENCE [LARGE SCALE GENOMIC DNA]</scope>
</reference>
<keyword evidence="3" id="KW-1185">Reference proteome</keyword>
<dbReference type="Proteomes" id="UP000054495">
    <property type="component" value="Unassembled WGS sequence"/>
</dbReference>
<dbReference type="AlphaFoldDB" id="A0A0D6LPN3"/>
<evidence type="ECO:0000313" key="3">
    <source>
        <dbReference type="Proteomes" id="UP000054495"/>
    </source>
</evidence>
<proteinExistence type="predicted"/>
<feature type="compositionally biased region" description="Basic and acidic residues" evidence="1">
    <location>
        <begin position="112"/>
        <end position="139"/>
    </location>
</feature>
<organism evidence="2 3">
    <name type="scientific">Ancylostoma ceylanicum</name>
    <dbReference type="NCBI Taxonomy" id="53326"/>
    <lineage>
        <taxon>Eukaryota</taxon>
        <taxon>Metazoa</taxon>
        <taxon>Ecdysozoa</taxon>
        <taxon>Nematoda</taxon>
        <taxon>Chromadorea</taxon>
        <taxon>Rhabditida</taxon>
        <taxon>Rhabditina</taxon>
        <taxon>Rhabditomorpha</taxon>
        <taxon>Strongyloidea</taxon>
        <taxon>Ancylostomatidae</taxon>
        <taxon>Ancylostomatinae</taxon>
        <taxon>Ancylostoma</taxon>
    </lineage>
</organism>